<keyword evidence="1" id="KW-0489">Methyltransferase</keyword>
<dbReference type="InterPro" id="IPR017804">
    <property type="entry name" value="MeTrfase_EgtD-like"/>
</dbReference>
<evidence type="ECO:0000313" key="5">
    <source>
        <dbReference type="Proteomes" id="UP001330184"/>
    </source>
</evidence>
<dbReference type="SUPFAM" id="SSF53335">
    <property type="entry name" value="S-adenosyl-L-methionine-dependent methyltransferases"/>
    <property type="match status" value="1"/>
</dbReference>
<gene>
    <name evidence="4" type="ORF">MACH07_25340</name>
</gene>
<keyword evidence="2" id="KW-0808">Transferase</keyword>
<accession>A0AA48HFX2</accession>
<evidence type="ECO:0000256" key="1">
    <source>
        <dbReference type="ARBA" id="ARBA00022603"/>
    </source>
</evidence>
<dbReference type="EMBL" id="AP027268">
    <property type="protein sequence ID" value="BDW93702.1"/>
    <property type="molecule type" value="Genomic_DNA"/>
</dbReference>
<dbReference type="Proteomes" id="UP001330184">
    <property type="component" value="Chromosome"/>
</dbReference>
<dbReference type="InterPro" id="IPR029063">
    <property type="entry name" value="SAM-dependent_MTases_sf"/>
</dbReference>
<dbReference type="Gene3D" id="3.40.50.150">
    <property type="entry name" value="Vaccinia Virus protein VP39"/>
    <property type="match status" value="1"/>
</dbReference>
<dbReference type="PIRSF" id="PIRSF018005">
    <property type="entry name" value="UCP018005"/>
    <property type="match status" value="1"/>
</dbReference>
<protein>
    <submittedName>
        <fullName evidence="4">Dimethylhistidine N-methyltransferase</fullName>
    </submittedName>
</protein>
<sequence length="317" mass="36505">MSDFFDHVKEGLRKSPKALSSRYFYDAKGDALYQKIMNLEEYYLPRSEMQIIENQSVQMARDIALVHSRLQIVELGAGDGTKTKHLIKHFKPHFNSLEYVAMDISDNVLAINEKEIKSETEPIKYKGVAGDYFETYKTIPATQDGRLVMFLGANIGNYTGSDISELFTFVKSKLKDTDYFLVAFDLVKHPRKIMAAYDDSKGITKQFNLNLLERMNRELGANFNLGQFDHFPYYDPLTGVASSQIVSLKKQIVEFSQGFTVSFDHFEAIHTEISKKFFLSDIEEVAEESEMNIEQTYFDTDKGYTFVLFRPQKYGMD</sequence>
<dbReference type="Pfam" id="PF10017">
    <property type="entry name" value="Methyltransf_33"/>
    <property type="match status" value="1"/>
</dbReference>
<dbReference type="InterPro" id="IPR051128">
    <property type="entry name" value="EgtD_Methyltrsf_superfamily"/>
</dbReference>
<evidence type="ECO:0000259" key="3">
    <source>
        <dbReference type="Pfam" id="PF10017"/>
    </source>
</evidence>
<dbReference type="PANTHER" id="PTHR43397:SF1">
    <property type="entry name" value="ERGOTHIONEINE BIOSYNTHESIS PROTEIN 1"/>
    <property type="match status" value="1"/>
</dbReference>
<proteinExistence type="predicted"/>
<reference evidence="4 5" key="1">
    <citation type="submission" date="2023-01" db="EMBL/GenBank/DDBJ databases">
        <title>Complete genome sequence of Muricauda aquimarina strain IFOP_LL357.</title>
        <authorList>
            <person name="Gajardo G."/>
            <person name="Ueki S."/>
            <person name="Maruyama F."/>
        </authorList>
    </citation>
    <scope>NUCLEOTIDE SEQUENCE [LARGE SCALE GENOMIC DNA]</scope>
    <source>
        <strain evidence="4 5">IFOP_LL357</strain>
    </source>
</reference>
<name>A0AA48HFX2_9FLAO</name>
<dbReference type="PANTHER" id="PTHR43397">
    <property type="entry name" value="ERGOTHIONEINE BIOSYNTHESIS PROTEIN 1"/>
    <property type="match status" value="1"/>
</dbReference>
<evidence type="ECO:0000256" key="2">
    <source>
        <dbReference type="ARBA" id="ARBA00022679"/>
    </source>
</evidence>
<evidence type="ECO:0000313" key="4">
    <source>
        <dbReference type="EMBL" id="BDW93702.1"/>
    </source>
</evidence>
<dbReference type="RefSeq" id="WP_338194457.1">
    <property type="nucleotide sequence ID" value="NZ_AP027268.1"/>
</dbReference>
<keyword evidence="5" id="KW-1185">Reference proteome</keyword>
<dbReference type="GO" id="GO:0008168">
    <property type="term" value="F:methyltransferase activity"/>
    <property type="evidence" value="ECO:0007669"/>
    <property type="project" value="UniProtKB-KW"/>
</dbReference>
<feature type="domain" description="Histidine-specific methyltransferase SAM-dependent" evidence="3">
    <location>
        <begin position="6"/>
        <end position="310"/>
    </location>
</feature>
<dbReference type="InterPro" id="IPR019257">
    <property type="entry name" value="MeTrfase_dom"/>
</dbReference>
<organism evidence="4 5">
    <name type="scientific">Flagellimonas marinaquae</name>
    <dbReference type="NCBI Taxonomy" id="254955"/>
    <lineage>
        <taxon>Bacteria</taxon>
        <taxon>Pseudomonadati</taxon>
        <taxon>Bacteroidota</taxon>
        <taxon>Flavobacteriia</taxon>
        <taxon>Flavobacteriales</taxon>
        <taxon>Flavobacteriaceae</taxon>
        <taxon>Flagellimonas</taxon>
    </lineage>
</organism>
<dbReference type="GO" id="GO:0032259">
    <property type="term" value="P:methylation"/>
    <property type="evidence" value="ECO:0007669"/>
    <property type="project" value="UniProtKB-KW"/>
</dbReference>
<dbReference type="AlphaFoldDB" id="A0AA48HFX2"/>